<protein>
    <recommendedName>
        <fullName evidence="2">Phosphodiester glycosidase domain-containing protein</fullName>
    </recommendedName>
</protein>
<dbReference type="AlphaFoldDB" id="S6A2V2"/>
<dbReference type="EMBL" id="CP004120">
    <property type="protein sequence ID" value="AGT42991.1"/>
    <property type="molecule type" value="Genomic_DNA"/>
</dbReference>
<evidence type="ECO:0000256" key="1">
    <source>
        <dbReference type="SAM" id="Phobius"/>
    </source>
</evidence>
<keyword evidence="1" id="KW-0812">Transmembrane</keyword>
<evidence type="ECO:0000259" key="2">
    <source>
        <dbReference type="Pfam" id="PF09992"/>
    </source>
</evidence>
<dbReference type="KEGG" id="tped:TPE_0495"/>
<dbReference type="InterPro" id="IPR018711">
    <property type="entry name" value="NAGPA"/>
</dbReference>
<accession>S6A2V2</accession>
<evidence type="ECO:0000313" key="4">
    <source>
        <dbReference type="Proteomes" id="UP000015620"/>
    </source>
</evidence>
<organism evidence="3 4">
    <name type="scientific">Treponema pedis str. T A4</name>
    <dbReference type="NCBI Taxonomy" id="1291379"/>
    <lineage>
        <taxon>Bacteria</taxon>
        <taxon>Pseudomonadati</taxon>
        <taxon>Spirochaetota</taxon>
        <taxon>Spirochaetia</taxon>
        <taxon>Spirochaetales</taxon>
        <taxon>Treponemataceae</taxon>
        <taxon>Treponema</taxon>
    </lineage>
</organism>
<keyword evidence="1" id="KW-0472">Membrane</keyword>
<name>S6A2V2_9SPIR</name>
<dbReference type="PANTHER" id="PTHR40446:SF2">
    <property type="entry name" value="N-ACETYLGLUCOSAMINE-1-PHOSPHODIESTER ALPHA-N-ACETYLGLUCOSAMINIDASE"/>
    <property type="match status" value="1"/>
</dbReference>
<dbReference type="STRING" id="1291379.TPE_0495"/>
<dbReference type="Pfam" id="PF09992">
    <property type="entry name" value="NAGPA"/>
    <property type="match status" value="1"/>
</dbReference>
<proteinExistence type="predicted"/>
<dbReference type="Proteomes" id="UP000015620">
    <property type="component" value="Chromosome"/>
</dbReference>
<keyword evidence="4" id="KW-1185">Reference proteome</keyword>
<sequence>MSQNKKINKLASYCRNTVYSPERIKHYARVKHNIFKIYIAVLILLTSCASPPVTRIAYPYKPEKLNLNWKSICSGIEIADIYDKNLPLIGHIVKIDLQNPDISVITSEPALFKNNEGLIRAETTYNFAKRHNTVVAFNAAAFQTSSRLSYLFDSHRKILGIHIAEGKQMSPVNESSAAILFFDKGKAKIISRQTERAVPENTVCAVSGFSVILRNKQIVKSSVNVRDSRMAVGLANGGLTLFVLSVEAENTYKSQGLTYDETALLMLELGAEDAMQLDGGGSSTLIINEKGKQRIAAPTIGPLILRRVASNVGIIYKHLQK</sequence>
<reference evidence="3 4" key="1">
    <citation type="journal article" date="2013" name="PLoS ONE">
        <title>Genome-Wide Relatedness of Treponema pedis, from Gingiva and Necrotic Skin Lesions of Pigs, with the Human Oral Pathogen Treponema denticola.</title>
        <authorList>
            <person name="Svartstrom O."/>
            <person name="Mushtaq M."/>
            <person name="Pringle M."/>
            <person name="Segerman B."/>
        </authorList>
    </citation>
    <scope>NUCLEOTIDE SEQUENCE [LARGE SCALE GENOMIC DNA]</scope>
    <source>
        <strain evidence="3">T A4</strain>
    </source>
</reference>
<dbReference type="PATRIC" id="fig|1291379.3.peg.498"/>
<dbReference type="RefSeq" id="WP_020964291.1">
    <property type="nucleotide sequence ID" value="NC_022097.1"/>
</dbReference>
<keyword evidence="1" id="KW-1133">Transmembrane helix</keyword>
<gene>
    <name evidence="3" type="ORF">TPE_0495</name>
</gene>
<feature type="transmembrane region" description="Helical" evidence="1">
    <location>
        <begin position="33"/>
        <end position="53"/>
    </location>
</feature>
<evidence type="ECO:0000313" key="3">
    <source>
        <dbReference type="EMBL" id="AGT42991.1"/>
    </source>
</evidence>
<dbReference type="PANTHER" id="PTHR40446">
    <property type="entry name" value="N-ACETYLGLUCOSAMINE-1-PHOSPHODIESTER ALPHA-N-ACETYLGLUCOSAMINIDASE"/>
    <property type="match status" value="1"/>
</dbReference>
<dbReference type="OrthoDB" id="9809781at2"/>
<dbReference type="HOGENOM" id="CLU_083031_0_0_12"/>
<feature type="domain" description="Phosphodiester glycosidase" evidence="2">
    <location>
        <begin position="133"/>
        <end position="314"/>
    </location>
</feature>
<dbReference type="GeneID" id="301089187"/>